<evidence type="ECO:0000313" key="3">
    <source>
        <dbReference type="Proteomes" id="UP000252038"/>
    </source>
</evidence>
<dbReference type="EMBL" id="CP029555">
    <property type="protein sequence ID" value="AXE37190.1"/>
    <property type="molecule type" value="Genomic_DNA"/>
</dbReference>
<protein>
    <submittedName>
        <fullName evidence="1">Uncharacterized protein</fullName>
    </submittedName>
</protein>
<geneLocation type="plasmid" evidence="1 3">
    <name>unnamed</name>
</geneLocation>
<dbReference type="AlphaFoldDB" id="A0A344UPD1"/>
<evidence type="ECO:0000313" key="1">
    <source>
        <dbReference type="EMBL" id="AXE37129.1"/>
    </source>
</evidence>
<organism evidence="1 3">
    <name type="scientific">Chromobacterium phragmitis</name>
    <dbReference type="NCBI Taxonomy" id="2202141"/>
    <lineage>
        <taxon>Bacteria</taxon>
        <taxon>Pseudomonadati</taxon>
        <taxon>Pseudomonadota</taxon>
        <taxon>Betaproteobacteria</taxon>
        <taxon>Neisseriales</taxon>
        <taxon>Chromobacteriaceae</taxon>
        <taxon>Chromobacterium</taxon>
    </lineage>
</organism>
<dbReference type="Proteomes" id="UP000252038">
    <property type="component" value="Plasmid unnamed"/>
</dbReference>
<dbReference type="EMBL" id="CP029555">
    <property type="protein sequence ID" value="AXE37129.1"/>
    <property type="molecule type" value="Genomic_DNA"/>
</dbReference>
<gene>
    <name evidence="1" type="ORF">DK843_22525</name>
    <name evidence="2" type="ORF">DK843_22845</name>
</gene>
<keyword evidence="1" id="KW-0614">Plasmid</keyword>
<accession>A0A344UPD1</accession>
<dbReference type="RefSeq" id="WP_114074563.1">
    <property type="nucleotide sequence ID" value="NZ_CP029555.1"/>
</dbReference>
<evidence type="ECO:0000313" key="2">
    <source>
        <dbReference type="EMBL" id="AXE37190.1"/>
    </source>
</evidence>
<reference evidence="1 3" key="1">
    <citation type="submission" date="2018-05" db="EMBL/GenBank/DDBJ databases">
        <title>Genome sequencing, assembly and analysis of the novel insecticidal bacterium, Chromobacterium phragmitis.</title>
        <authorList>
            <person name="Sparks M.E."/>
            <person name="Blackburn M.B."/>
            <person name="Gundersen-Rindal D.E."/>
        </authorList>
    </citation>
    <scope>NUCLEOTIDE SEQUENCE [LARGE SCALE GENOMIC DNA]</scope>
    <source>
        <strain evidence="1">IIBBL 274-1</strain>
        <plasmid evidence="1 3">unnamed</plasmid>
    </source>
</reference>
<proteinExistence type="predicted"/>
<dbReference type="KEGG" id="chrb:DK843_22845"/>
<name>A0A344UPD1_9NEIS</name>
<dbReference type="KEGG" id="chrb:DK843_22525"/>
<sequence length="82" mass="9296">MYRTELMHRGQGVEIGGQVKVEYRGRRQGSSVLEVEIQDGVAFSLSMDNGESITIQHETSRKRARLSIDAARNIEIKRYGTE</sequence>